<evidence type="ECO:0000313" key="1">
    <source>
        <dbReference type="EMBL" id="DAZ97974.1"/>
    </source>
</evidence>
<protein>
    <submittedName>
        <fullName evidence="1">Uncharacterized protein</fullName>
    </submittedName>
</protein>
<dbReference type="AlphaFoldDB" id="A0AAV2YX20"/>
<name>A0AAV2YX20_9STRA</name>
<dbReference type="Proteomes" id="UP001146120">
    <property type="component" value="Unassembled WGS sequence"/>
</dbReference>
<dbReference type="EMBL" id="DAKRPA010000119">
    <property type="protein sequence ID" value="DAZ97974.1"/>
    <property type="molecule type" value="Genomic_DNA"/>
</dbReference>
<keyword evidence="2" id="KW-1185">Reference proteome</keyword>
<reference evidence="1" key="1">
    <citation type="submission" date="2022-11" db="EMBL/GenBank/DDBJ databases">
        <authorList>
            <person name="Morgan W.R."/>
            <person name="Tartar A."/>
        </authorList>
    </citation>
    <scope>NUCLEOTIDE SEQUENCE</scope>
    <source>
        <strain evidence="1">ARSEF 373</strain>
    </source>
</reference>
<proteinExistence type="predicted"/>
<reference evidence="1" key="2">
    <citation type="journal article" date="2023" name="Microbiol Resour">
        <title>Decontamination and Annotation of the Draft Genome Sequence of the Oomycete Lagenidium giganteum ARSEF 373.</title>
        <authorList>
            <person name="Morgan W.R."/>
            <person name="Tartar A."/>
        </authorList>
    </citation>
    <scope>NUCLEOTIDE SEQUENCE</scope>
    <source>
        <strain evidence="1">ARSEF 373</strain>
    </source>
</reference>
<accession>A0AAV2YX20</accession>
<evidence type="ECO:0000313" key="2">
    <source>
        <dbReference type="Proteomes" id="UP001146120"/>
    </source>
</evidence>
<gene>
    <name evidence="1" type="ORF">N0F65_005132</name>
</gene>
<comment type="caution">
    <text evidence="1">The sequence shown here is derived from an EMBL/GenBank/DDBJ whole genome shotgun (WGS) entry which is preliminary data.</text>
</comment>
<organism evidence="1 2">
    <name type="scientific">Lagenidium giganteum</name>
    <dbReference type="NCBI Taxonomy" id="4803"/>
    <lineage>
        <taxon>Eukaryota</taxon>
        <taxon>Sar</taxon>
        <taxon>Stramenopiles</taxon>
        <taxon>Oomycota</taxon>
        <taxon>Peronosporomycetes</taxon>
        <taxon>Pythiales</taxon>
        <taxon>Pythiaceae</taxon>
    </lineage>
</organism>
<sequence length="101" mass="11332">MLYQLAIGGMKRKKKFAKTLKKSYRPLELGAEEVIAVLASMAKVDNVKDMTVILFVNEPHDGTTTGDFYRVLTSICSFFNSSTAFAVCVQQQLKVRSVFFN</sequence>